<dbReference type="InParanoid" id="A0A140LC61"/>
<dbReference type="STRING" id="520764.AN618_05280"/>
<reference evidence="2 3" key="1">
    <citation type="submission" date="2015-12" db="EMBL/GenBank/DDBJ databases">
        <title>Draft genome sequnece of Fervidicola ferrireducens strain Y170.</title>
        <authorList>
            <person name="Patel B.K."/>
        </authorList>
    </citation>
    <scope>NUCLEOTIDE SEQUENCE [LARGE SCALE GENOMIC DNA]</scope>
    <source>
        <strain evidence="2 3">Y170</strain>
    </source>
</reference>
<keyword evidence="1" id="KW-0472">Membrane</keyword>
<dbReference type="Proteomes" id="UP000070427">
    <property type="component" value="Unassembled WGS sequence"/>
</dbReference>
<dbReference type="AlphaFoldDB" id="A0A140LC61"/>
<evidence type="ECO:0000256" key="1">
    <source>
        <dbReference type="SAM" id="Phobius"/>
    </source>
</evidence>
<keyword evidence="1" id="KW-1133">Transmembrane helix</keyword>
<evidence type="ECO:0000313" key="2">
    <source>
        <dbReference type="EMBL" id="KXG78136.1"/>
    </source>
</evidence>
<comment type="caution">
    <text evidence="2">The sequence shown here is derived from an EMBL/GenBank/DDBJ whole genome shotgun (WGS) entry which is preliminary data.</text>
</comment>
<feature type="transmembrane region" description="Helical" evidence="1">
    <location>
        <begin position="6"/>
        <end position="24"/>
    </location>
</feature>
<dbReference type="EMBL" id="LOED01000004">
    <property type="protein sequence ID" value="KXG78136.1"/>
    <property type="molecule type" value="Genomic_DNA"/>
</dbReference>
<protein>
    <submittedName>
        <fullName evidence="2">Uncharacterized protein</fullName>
    </submittedName>
</protein>
<organism evidence="2 3">
    <name type="scientific">Fervidicola ferrireducens</name>
    <dbReference type="NCBI Taxonomy" id="520764"/>
    <lineage>
        <taxon>Bacteria</taxon>
        <taxon>Bacillati</taxon>
        <taxon>Bacillota</taxon>
        <taxon>Clostridia</taxon>
        <taxon>Thermosediminibacterales</taxon>
        <taxon>Thermosediminibacteraceae</taxon>
        <taxon>Fervidicola</taxon>
    </lineage>
</organism>
<proteinExistence type="predicted"/>
<evidence type="ECO:0000313" key="3">
    <source>
        <dbReference type="Proteomes" id="UP000070427"/>
    </source>
</evidence>
<accession>A0A140LC61</accession>
<gene>
    <name evidence="2" type="ORF">AN618_05280</name>
</gene>
<sequence>MIKNKIFYIALLLILTLIAGAMYINNVKTRIPKSAKLVIVPFENKDYLMGENIIENFKELGRENNDGKSH</sequence>
<keyword evidence="3" id="KW-1185">Reference proteome</keyword>
<name>A0A140LC61_9FIRM</name>
<keyword evidence="1" id="KW-0812">Transmembrane</keyword>